<evidence type="ECO:0000256" key="3">
    <source>
        <dbReference type="ARBA" id="ARBA00022679"/>
    </source>
</evidence>
<dbReference type="InterPro" id="IPR004410">
    <property type="entry name" value="Malonyl_CoA-ACP_transAc_FabD"/>
</dbReference>
<dbReference type="SUPFAM" id="SSF52151">
    <property type="entry name" value="FabD/lysophospholipase-like"/>
    <property type="match status" value="1"/>
</dbReference>
<evidence type="ECO:0000256" key="1">
    <source>
        <dbReference type="ARBA" id="ARBA00013258"/>
    </source>
</evidence>
<dbReference type="PANTHER" id="PTHR42681">
    <property type="entry name" value="MALONYL-COA-ACYL CARRIER PROTEIN TRANSACYLASE, MITOCHONDRIAL"/>
    <property type="match status" value="1"/>
</dbReference>
<reference evidence="8 9" key="1">
    <citation type="journal article" date="2024" name="Appl. Environ. Microbiol.">
        <title>Pontiella agarivorans sp. nov., a novel marine anaerobic bacterium capable of degrading macroalgal polysaccharides and fixing nitrogen.</title>
        <authorList>
            <person name="Liu N."/>
            <person name="Kivenson V."/>
            <person name="Peng X."/>
            <person name="Cui Z."/>
            <person name="Lankiewicz T.S."/>
            <person name="Gosselin K.M."/>
            <person name="English C.J."/>
            <person name="Blair E.M."/>
            <person name="O'Malley M.A."/>
            <person name="Valentine D.L."/>
        </authorList>
    </citation>
    <scope>NUCLEOTIDE SEQUENCE [LARGE SCALE GENOMIC DNA]</scope>
    <source>
        <strain evidence="8 9">NLcol2</strain>
    </source>
</reference>
<evidence type="ECO:0000256" key="6">
    <source>
        <dbReference type="PIRNR" id="PIRNR000446"/>
    </source>
</evidence>
<dbReference type="SMART" id="SM00827">
    <property type="entry name" value="PKS_AT"/>
    <property type="match status" value="1"/>
</dbReference>
<evidence type="ECO:0000313" key="9">
    <source>
        <dbReference type="Proteomes" id="UP001290861"/>
    </source>
</evidence>
<evidence type="ECO:0000256" key="4">
    <source>
        <dbReference type="ARBA" id="ARBA00023315"/>
    </source>
</evidence>
<organism evidence="8 9">
    <name type="scientific">Pontiella agarivorans</name>
    <dbReference type="NCBI Taxonomy" id="3038953"/>
    <lineage>
        <taxon>Bacteria</taxon>
        <taxon>Pseudomonadati</taxon>
        <taxon>Kiritimatiellota</taxon>
        <taxon>Kiritimatiellia</taxon>
        <taxon>Kiritimatiellales</taxon>
        <taxon>Pontiellaceae</taxon>
        <taxon>Pontiella</taxon>
    </lineage>
</organism>
<proteinExistence type="inferred from homology"/>
<keyword evidence="3 6" id="KW-0808">Transferase</keyword>
<sequence>MKRAIVFPGQGSQVVGMGRDLAEAIPECKALFDQANEILGYDLAAICFEGPQEELNKSNHAQLGIFVASAAAFKALELKQPGLEFDVLAGHSLGEWTALYVSGAISFEDTIKVLKARGEFMQAACEENPGAMLAVMNLDGDKLVEIAAEAGCHVANFNSLSQTVLSGTVESIEKAEGLCKDAGAKRAVRLPVAGAFHSPLMQPAADKMNEFLSGVELGIPAKPVLSNVTAEVHVSADIQENMVKQITSSVQWVASVQKLIADGVKEIVEVGPGKVLAGLIKRIDKGAAVRNIGALTNFE</sequence>
<dbReference type="EC" id="2.3.1.39" evidence="1 6"/>
<dbReference type="NCBIfam" id="TIGR00128">
    <property type="entry name" value="fabD"/>
    <property type="match status" value="1"/>
</dbReference>
<evidence type="ECO:0000259" key="7">
    <source>
        <dbReference type="SMART" id="SM00827"/>
    </source>
</evidence>
<dbReference type="Gene3D" id="3.40.366.10">
    <property type="entry name" value="Malonyl-Coenzyme A Acyl Carrier Protein, domain 2"/>
    <property type="match status" value="1"/>
</dbReference>
<evidence type="ECO:0000256" key="5">
    <source>
        <dbReference type="ARBA" id="ARBA00048462"/>
    </source>
</evidence>
<dbReference type="GO" id="GO:0004314">
    <property type="term" value="F:[acyl-carrier-protein] S-malonyltransferase activity"/>
    <property type="evidence" value="ECO:0007669"/>
    <property type="project" value="UniProtKB-EC"/>
</dbReference>
<dbReference type="Pfam" id="PF00698">
    <property type="entry name" value="Acyl_transf_1"/>
    <property type="match status" value="1"/>
</dbReference>
<accession>A0ABU5N0Y4</accession>
<evidence type="ECO:0000313" key="8">
    <source>
        <dbReference type="EMBL" id="MDZ8120105.1"/>
    </source>
</evidence>
<protein>
    <recommendedName>
        <fullName evidence="2 6">Malonyl CoA-acyl carrier protein transacylase</fullName>
        <ecNumber evidence="1 6">2.3.1.39</ecNumber>
    </recommendedName>
</protein>
<gene>
    <name evidence="8" type="primary">fabD</name>
    <name evidence="8" type="ORF">P9H32_15850</name>
</gene>
<dbReference type="PIRSF" id="PIRSF000446">
    <property type="entry name" value="Mct"/>
    <property type="match status" value="1"/>
</dbReference>
<keyword evidence="9" id="KW-1185">Reference proteome</keyword>
<dbReference type="InterPro" id="IPR014043">
    <property type="entry name" value="Acyl_transferase_dom"/>
</dbReference>
<name>A0ABU5N0Y4_9BACT</name>
<dbReference type="RefSeq" id="WP_322609881.1">
    <property type="nucleotide sequence ID" value="NZ_JARVCO010000012.1"/>
</dbReference>
<dbReference type="InterPro" id="IPR016035">
    <property type="entry name" value="Acyl_Trfase/lysoPLipase"/>
</dbReference>
<dbReference type="InterPro" id="IPR001227">
    <property type="entry name" value="Ac_transferase_dom_sf"/>
</dbReference>
<dbReference type="InterPro" id="IPR050858">
    <property type="entry name" value="Mal-CoA-ACP_Trans/PKS_FabD"/>
</dbReference>
<dbReference type="SUPFAM" id="SSF55048">
    <property type="entry name" value="Probable ACP-binding domain of malonyl-CoA ACP transacylase"/>
    <property type="match status" value="1"/>
</dbReference>
<dbReference type="InterPro" id="IPR024925">
    <property type="entry name" value="Malonyl_CoA-ACP_transAc"/>
</dbReference>
<dbReference type="InterPro" id="IPR016036">
    <property type="entry name" value="Malonyl_transacylase_ACP-bd"/>
</dbReference>
<comment type="caution">
    <text evidence="8">The sequence shown here is derived from an EMBL/GenBank/DDBJ whole genome shotgun (WGS) entry which is preliminary data.</text>
</comment>
<comment type="catalytic activity">
    <reaction evidence="5 6">
        <text>holo-[ACP] + malonyl-CoA = malonyl-[ACP] + CoA</text>
        <dbReference type="Rhea" id="RHEA:41792"/>
        <dbReference type="Rhea" id="RHEA-COMP:9623"/>
        <dbReference type="Rhea" id="RHEA-COMP:9685"/>
        <dbReference type="ChEBI" id="CHEBI:57287"/>
        <dbReference type="ChEBI" id="CHEBI:57384"/>
        <dbReference type="ChEBI" id="CHEBI:64479"/>
        <dbReference type="ChEBI" id="CHEBI:78449"/>
        <dbReference type="EC" id="2.3.1.39"/>
    </reaction>
</comment>
<dbReference type="Gene3D" id="3.30.70.250">
    <property type="entry name" value="Malonyl-CoA ACP transacylase, ACP-binding"/>
    <property type="match status" value="1"/>
</dbReference>
<evidence type="ECO:0000256" key="2">
    <source>
        <dbReference type="ARBA" id="ARBA00018953"/>
    </source>
</evidence>
<dbReference type="PANTHER" id="PTHR42681:SF1">
    <property type="entry name" value="MALONYL-COA-ACYL CARRIER PROTEIN TRANSACYLASE, MITOCHONDRIAL"/>
    <property type="match status" value="1"/>
</dbReference>
<dbReference type="EMBL" id="JARVCO010000012">
    <property type="protein sequence ID" value="MDZ8120105.1"/>
    <property type="molecule type" value="Genomic_DNA"/>
</dbReference>
<feature type="domain" description="Malonyl-CoA:ACP transacylase (MAT)" evidence="7">
    <location>
        <begin position="6"/>
        <end position="297"/>
    </location>
</feature>
<keyword evidence="4 6" id="KW-0012">Acyltransferase</keyword>
<comment type="similarity">
    <text evidence="6">Belongs to the fabD family.</text>
</comment>
<dbReference type="Proteomes" id="UP001290861">
    <property type="component" value="Unassembled WGS sequence"/>
</dbReference>